<feature type="compositionally biased region" description="Low complexity" evidence="1">
    <location>
        <begin position="222"/>
        <end position="237"/>
    </location>
</feature>
<feature type="domain" description="DUF4100" evidence="2">
    <location>
        <begin position="321"/>
        <end position="542"/>
    </location>
</feature>
<evidence type="ECO:0000256" key="1">
    <source>
        <dbReference type="SAM" id="MobiDB-lite"/>
    </source>
</evidence>
<dbReference type="CDD" id="cd00303">
    <property type="entry name" value="retropepsin_like"/>
    <property type="match status" value="1"/>
</dbReference>
<feature type="compositionally biased region" description="Basic and acidic residues" evidence="1">
    <location>
        <begin position="468"/>
        <end position="486"/>
    </location>
</feature>
<reference evidence="3" key="1">
    <citation type="submission" date="2023-03" db="EMBL/GenBank/DDBJ databases">
        <title>Massive genome expansion in bonnet fungi (Mycena s.s.) driven by repeated elements and novel gene families across ecological guilds.</title>
        <authorList>
            <consortium name="Lawrence Berkeley National Laboratory"/>
            <person name="Harder C.B."/>
            <person name="Miyauchi S."/>
            <person name="Viragh M."/>
            <person name="Kuo A."/>
            <person name="Thoen E."/>
            <person name="Andreopoulos B."/>
            <person name="Lu D."/>
            <person name="Skrede I."/>
            <person name="Drula E."/>
            <person name="Henrissat B."/>
            <person name="Morin E."/>
            <person name="Kohler A."/>
            <person name="Barry K."/>
            <person name="LaButti K."/>
            <person name="Morin E."/>
            <person name="Salamov A."/>
            <person name="Lipzen A."/>
            <person name="Mereny Z."/>
            <person name="Hegedus B."/>
            <person name="Baldrian P."/>
            <person name="Stursova M."/>
            <person name="Weitz H."/>
            <person name="Taylor A."/>
            <person name="Grigoriev I.V."/>
            <person name="Nagy L.G."/>
            <person name="Martin F."/>
            <person name="Kauserud H."/>
        </authorList>
    </citation>
    <scope>NUCLEOTIDE SEQUENCE</scope>
    <source>
        <strain evidence="3">CBHHK173m</strain>
    </source>
</reference>
<name>A0AAD6XI33_9AGAR</name>
<feature type="region of interest" description="Disordered" evidence="1">
    <location>
        <begin position="741"/>
        <end position="775"/>
    </location>
</feature>
<dbReference type="Gene3D" id="2.40.70.10">
    <property type="entry name" value="Acid Proteases"/>
    <property type="match status" value="1"/>
</dbReference>
<feature type="compositionally biased region" description="Basic and acidic residues" evidence="1">
    <location>
        <begin position="199"/>
        <end position="214"/>
    </location>
</feature>
<proteinExistence type="predicted"/>
<protein>
    <recommendedName>
        <fullName evidence="2">DUF4100 domain-containing protein</fullName>
    </recommendedName>
</protein>
<accession>A0AAD6XI33</accession>
<evidence type="ECO:0000313" key="3">
    <source>
        <dbReference type="EMBL" id="KAJ7070261.1"/>
    </source>
</evidence>
<dbReference type="SUPFAM" id="SSF50630">
    <property type="entry name" value="Acid proteases"/>
    <property type="match status" value="1"/>
</dbReference>
<keyword evidence="4" id="KW-1185">Reference proteome</keyword>
<dbReference type="EMBL" id="JARJCN010000134">
    <property type="protein sequence ID" value="KAJ7070261.1"/>
    <property type="molecule type" value="Genomic_DNA"/>
</dbReference>
<dbReference type="InterPro" id="IPR021109">
    <property type="entry name" value="Peptidase_aspartic_dom_sf"/>
</dbReference>
<dbReference type="InterPro" id="IPR025165">
    <property type="entry name" value="DUF4100"/>
</dbReference>
<feature type="region of interest" description="Disordered" evidence="1">
    <location>
        <begin position="389"/>
        <end position="486"/>
    </location>
</feature>
<organism evidence="3 4">
    <name type="scientific">Mycena belliarum</name>
    <dbReference type="NCBI Taxonomy" id="1033014"/>
    <lineage>
        <taxon>Eukaryota</taxon>
        <taxon>Fungi</taxon>
        <taxon>Dikarya</taxon>
        <taxon>Basidiomycota</taxon>
        <taxon>Agaricomycotina</taxon>
        <taxon>Agaricomycetes</taxon>
        <taxon>Agaricomycetidae</taxon>
        <taxon>Agaricales</taxon>
        <taxon>Marasmiineae</taxon>
        <taxon>Mycenaceae</taxon>
        <taxon>Mycena</taxon>
    </lineage>
</organism>
<dbReference type="Pfam" id="PF13352">
    <property type="entry name" value="DUF4100"/>
    <property type="match status" value="1"/>
</dbReference>
<gene>
    <name evidence="3" type="ORF">B0H15DRAFT_793723</name>
</gene>
<dbReference type="Proteomes" id="UP001222325">
    <property type="component" value="Unassembled WGS sequence"/>
</dbReference>
<evidence type="ECO:0000313" key="4">
    <source>
        <dbReference type="Proteomes" id="UP001222325"/>
    </source>
</evidence>
<evidence type="ECO:0000259" key="2">
    <source>
        <dbReference type="Pfam" id="PF13352"/>
    </source>
</evidence>
<feature type="region of interest" description="Disordered" evidence="1">
    <location>
        <begin position="199"/>
        <end position="237"/>
    </location>
</feature>
<comment type="caution">
    <text evidence="3">The sequence shown here is derived from an EMBL/GenBank/DDBJ whole genome shotgun (WGS) entry which is preliminary data.</text>
</comment>
<sequence length="775" mass="86811">MPIPRTPNAPYFNGKYLSDFLTVLIQHGSNAGITDLDLLVPYILQYSSDEVKDLIRYLPEFDPDESGKTFKRAKESLQLLYGQADEPPNYTESMLREFCREQSAKSSFKDKKHIETYHKEFMQIAGPLVKRSKITSKQRDYYFVSGIPSVIKEWFNNQVPEPNRKRTDPPSITVSIGILQKRFDVDSLLFEPWKDETEPRDRKVKFDTDGKRVDSTSQKSCPATPIPASASQAPAAATNSVDDLARLLENLSLHLAVMKSKNQTPAPSGASGSGAADTSADYMRRCFLCAKTGTHPLHPSRCPEAKSLIEAGLIKMDPTTRRLVMPDGADLPRIPYGFVGGVADFIRAEAREKAQTTAHTHTMGLSYGNEPVLKGDVFAVSSIGYSDYYADPVTRSGKDTNRFDPTRKPDAKGKGKQVERDRPPHLPPKQPTPGPSHEPQPREAPIPPPAHPVNRPDGWKGSLPSNSKPRDDVAMKDVQKKTDKPSYHFTSDIQELADPKVVFQKILDLNLSIPLFQLIGLSPQLQKLLGESTRVRRDYATKSAEYSFHDSDSIDVDAYEVVRSAHTQAITNQRRAYVEDLDRLPEFLTRYSNAVVRVPEKRFFAMTTGSMMITIGGVEFTAMIDCGSELNLAGKSVPTRASLAVDFEGMKWSLKGIHGSPEQLQGCATDVPMRIGRHEFAHHLFVSHQELGPHDIILGQPFLQWFASRIDYERSGSVKLYLWKDGDRQRPPTVVISITDPSDPRNTTTITTRESHQQHHHQSAWVEEVTDEEDF</sequence>
<dbReference type="AlphaFoldDB" id="A0AAD6XI33"/>
<feature type="compositionally biased region" description="Pro residues" evidence="1">
    <location>
        <begin position="425"/>
        <end position="451"/>
    </location>
</feature>
<feature type="compositionally biased region" description="Basic and acidic residues" evidence="1">
    <location>
        <begin position="396"/>
        <end position="424"/>
    </location>
</feature>